<dbReference type="Proteomes" id="UP000185904">
    <property type="component" value="Unassembled WGS sequence"/>
</dbReference>
<evidence type="ECO:0000313" key="2">
    <source>
        <dbReference type="EMBL" id="OAL34799.1"/>
    </source>
</evidence>
<feature type="region of interest" description="Disordered" evidence="1">
    <location>
        <begin position="659"/>
        <end position="684"/>
    </location>
</feature>
<dbReference type="EMBL" id="LVCJ01000036">
    <property type="protein sequence ID" value="OAL34799.1"/>
    <property type="molecule type" value="Genomic_DNA"/>
</dbReference>
<reference evidence="2 3" key="1">
    <citation type="submission" date="2016-03" db="EMBL/GenBank/DDBJ databases">
        <title>The draft genome sequence of Fonsecaea nubica causative agent of cutaneous subcutaneous infection in human host.</title>
        <authorList>
            <person name="Costa F."/>
            <person name="Sybren D.H."/>
            <person name="Raittz R.T."/>
            <person name="Weiss V.A."/>
            <person name="Leao A.C."/>
            <person name="Gomes R."/>
            <person name="De Souza E.M."/>
            <person name="Pedrosa F.O."/>
            <person name="Steffens M.B."/>
            <person name="Bombassaro A."/>
            <person name="Tadra-Sfeir M.Z."/>
            <person name="Moreno L.F."/>
            <person name="Najafzadeh M.J."/>
            <person name="Felipe M.S."/>
            <person name="Teixeira M."/>
            <person name="Sun J."/>
            <person name="Xi L."/>
            <person name="Castro M.A."/>
            <person name="Vicente V.A."/>
        </authorList>
    </citation>
    <scope>NUCLEOTIDE SEQUENCE [LARGE SCALE GENOMIC DNA]</scope>
    <source>
        <strain evidence="2 3">CBS 269.64</strain>
    </source>
</reference>
<dbReference type="GeneID" id="34589409"/>
<keyword evidence="3" id="KW-1185">Reference proteome</keyword>
<feature type="region of interest" description="Disordered" evidence="1">
    <location>
        <begin position="439"/>
        <end position="470"/>
    </location>
</feature>
<feature type="compositionally biased region" description="Basic and acidic residues" evidence="1">
    <location>
        <begin position="154"/>
        <end position="164"/>
    </location>
</feature>
<accession>A0A178CY81</accession>
<name>A0A178CY81_9EURO</name>
<dbReference type="AlphaFoldDB" id="A0A178CY81"/>
<organism evidence="2 3">
    <name type="scientific">Fonsecaea nubica</name>
    <dbReference type="NCBI Taxonomy" id="856822"/>
    <lineage>
        <taxon>Eukaryota</taxon>
        <taxon>Fungi</taxon>
        <taxon>Dikarya</taxon>
        <taxon>Ascomycota</taxon>
        <taxon>Pezizomycotina</taxon>
        <taxon>Eurotiomycetes</taxon>
        <taxon>Chaetothyriomycetidae</taxon>
        <taxon>Chaetothyriales</taxon>
        <taxon>Herpotrichiellaceae</taxon>
        <taxon>Fonsecaea</taxon>
    </lineage>
</organism>
<dbReference type="RefSeq" id="XP_022499811.1">
    <property type="nucleotide sequence ID" value="XM_022644285.1"/>
</dbReference>
<sequence>MTNQRLNSPSRRQRRYTLSRLLELAPQARPAHFDLSKFTYDAARAGVVPPLGACVMSIRRGSSDRPRGWSQESSSSQEEVILYRGNRIVEAPERQPTVPPSERRAQQDEGFARFLKKHSSPTHQRVTAGGRIVPMEQRTRPPVFTLPQSSQGTEADRRNTRDEVNGVTKPSASGQSEAKEADTDNNIPSPQPQFIPYVPGTGGVTDACGTATTANFNLLTPNNVFAYDGAHQANYLQAVTSASYFTPVPGDAYFLQSPQMYSAGGAMPLAGFNNTFGLTFPAPYVPNPQVLSVPPSCGIITTPTDSQAREDAYSRQMLSESTAQFEEFDRQLKAMDRLRAMSDPDPDPYIRDQRMTIVQLRSEAKSQITYWSEQLGVDPKSLAKNVTHQPNSTLNVEAATYVPLTTHPSPERYPNGTGSGPVPQMMQFEAERPKFDVRSTRRPIPIVPPPEDSPSSKEDANGRTGSKIESNEVEIEVDEWGLRIGPPPPEIQRQQSQMLERLVREASISPLGSSENALVVTPGPSSQSISPHENSVKMQEAQQMTDICSDSEEWLPTKPGRAPPTVEACYEVQLDAMRLPPGVISKVRMPDGTITEIRGRGLQRPPSFEMDEFEKRYWTKKPTVTREMWDNFVEVRASGEASSLVDRLEFKALGLESHENRLKENPREGLLSHSPAASNGNRSDYKTVARDTAYTQNLLPGFVRRGYRSTVEPSTSSDPSLSVLKQSSASSPSIWLRGEDRSGWISNEHLRNGRVTGSEALNNKGFSSISIQNVHAMGRLPHLLDGTSDSQRLSAKSMLSAASKAAPPYLMPTAVPPPEAFYESYLREARAINVGHEDGFLARVPRKEAM</sequence>
<gene>
    <name evidence="2" type="ORF">AYO20_05994</name>
</gene>
<protein>
    <submittedName>
        <fullName evidence="2">Uncharacterized protein</fullName>
    </submittedName>
</protein>
<dbReference type="OrthoDB" id="5401902at2759"/>
<evidence type="ECO:0000256" key="1">
    <source>
        <dbReference type="SAM" id="MobiDB-lite"/>
    </source>
</evidence>
<feature type="region of interest" description="Disordered" evidence="1">
    <location>
        <begin position="117"/>
        <end position="191"/>
    </location>
</feature>
<evidence type="ECO:0000313" key="3">
    <source>
        <dbReference type="Proteomes" id="UP000185904"/>
    </source>
</evidence>
<proteinExistence type="predicted"/>
<comment type="caution">
    <text evidence="2">The sequence shown here is derived from an EMBL/GenBank/DDBJ whole genome shotgun (WGS) entry which is preliminary data.</text>
</comment>